<name>A0A439D9B0_9PEZI</name>
<feature type="region of interest" description="Disordered" evidence="1">
    <location>
        <begin position="1"/>
        <end position="116"/>
    </location>
</feature>
<dbReference type="AlphaFoldDB" id="A0A439D9B0"/>
<accession>A0A439D9B0</accession>
<keyword evidence="4" id="KW-1185">Reference proteome</keyword>
<feature type="compositionally biased region" description="Polar residues" evidence="1">
    <location>
        <begin position="20"/>
        <end position="29"/>
    </location>
</feature>
<feature type="compositionally biased region" description="Low complexity" evidence="1">
    <location>
        <begin position="41"/>
        <end position="52"/>
    </location>
</feature>
<comment type="caution">
    <text evidence="3">The sequence shown here is derived from an EMBL/GenBank/DDBJ whole genome shotgun (WGS) entry which is preliminary data.</text>
</comment>
<feature type="domain" description="PD-(D/E)XK nuclease-like" evidence="2">
    <location>
        <begin position="172"/>
        <end position="415"/>
    </location>
</feature>
<dbReference type="STRING" id="363999.A0A439D9B0"/>
<evidence type="ECO:0000313" key="3">
    <source>
        <dbReference type="EMBL" id="RWA10995.1"/>
    </source>
</evidence>
<reference evidence="3 4" key="1">
    <citation type="submission" date="2018-12" db="EMBL/GenBank/DDBJ databases">
        <title>Draft genome sequence of Xylaria grammica IHI A82.</title>
        <authorList>
            <person name="Buettner E."/>
            <person name="Kellner H."/>
        </authorList>
    </citation>
    <scope>NUCLEOTIDE SEQUENCE [LARGE SCALE GENOMIC DNA]</scope>
    <source>
        <strain evidence="3 4">IHI A82</strain>
    </source>
</reference>
<dbReference type="EMBL" id="RYZI01000094">
    <property type="protein sequence ID" value="RWA10995.1"/>
    <property type="molecule type" value="Genomic_DNA"/>
</dbReference>
<evidence type="ECO:0000256" key="1">
    <source>
        <dbReference type="SAM" id="MobiDB-lite"/>
    </source>
</evidence>
<protein>
    <recommendedName>
        <fullName evidence="2">PD-(D/E)XK nuclease-like domain-containing protein</fullName>
    </recommendedName>
</protein>
<sequence>MSDRNAVITSWIRSLPENVAQHTSSPSITTKKRKRRQQQLTSPPASTASIASVEEADHTETMPSTPKKRRRTSAADPDSTPRPGLPGGSAPSLSSSISSHPSSHTSSRASSPKKQMLSLRLHEPVLEFNALDLNALPPAARELLSTMTEIGSNQDILPHAVKSSVMEAVTAHDPMPRLWRYAFKSAADDEADALLPGRIPAFHEVERICRKANECQQYDHEEASWNCSVHAHLLELTLEDENGRLCDEFDAMICTTARLHPSWKPIWSPGKMIDLCVYHASTDEALRAKITQFSRLTPTRTVNHTDFYPVSERPLVLSIETKKPGVHWEAAQLQIGIWHAAQWTFLRAAQEAEHNATEAKVLSALSELGFIPGVIVQGHRWHLVLSTYEDRKTKLWADRQFGSTQTCLESYSVIAEQHDTPDLLALGPFALRVKGRCNSSIDGYLYSVDTYSYTEPQMVFHYDASQAPVAGNSSYRFYTNYTGAMQSNDGAELGLIVSDITVGELNERGLRGKAMAIQYRPNTNVAVPALVTNVGTVDLTGFDKDGKGFLNYYTDDANTVPEKPANVSLSVDYYDGWAICWQTYFAITGPTLSWITAGKAHNPTCERVDLIKTEL</sequence>
<evidence type="ECO:0000259" key="2">
    <source>
        <dbReference type="Pfam" id="PF20516"/>
    </source>
</evidence>
<evidence type="ECO:0000313" key="4">
    <source>
        <dbReference type="Proteomes" id="UP000286045"/>
    </source>
</evidence>
<dbReference type="Pfam" id="PF20516">
    <property type="entry name" value="PDDEXK_12"/>
    <property type="match status" value="1"/>
</dbReference>
<dbReference type="Proteomes" id="UP000286045">
    <property type="component" value="Unassembled WGS sequence"/>
</dbReference>
<proteinExistence type="predicted"/>
<dbReference type="InterPro" id="IPR046797">
    <property type="entry name" value="PDDEXK_12"/>
</dbReference>
<feature type="compositionally biased region" description="Low complexity" evidence="1">
    <location>
        <begin position="88"/>
        <end position="112"/>
    </location>
</feature>
<organism evidence="3 4">
    <name type="scientific">Xylaria grammica</name>
    <dbReference type="NCBI Taxonomy" id="363999"/>
    <lineage>
        <taxon>Eukaryota</taxon>
        <taxon>Fungi</taxon>
        <taxon>Dikarya</taxon>
        <taxon>Ascomycota</taxon>
        <taxon>Pezizomycotina</taxon>
        <taxon>Sordariomycetes</taxon>
        <taxon>Xylariomycetidae</taxon>
        <taxon>Xylariales</taxon>
        <taxon>Xylariaceae</taxon>
        <taxon>Xylaria</taxon>
    </lineage>
</organism>
<gene>
    <name evidence="3" type="ORF">EKO27_g4133</name>
</gene>